<accession>A0A413PUX6</accession>
<protein>
    <submittedName>
        <fullName evidence="1">Plasmid mobilization relaxosome protein MobC</fullName>
    </submittedName>
</protein>
<dbReference type="EMBL" id="QSEP01000090">
    <property type="protein sequence ID" value="RGZ80316.1"/>
    <property type="molecule type" value="Genomic_DNA"/>
</dbReference>
<comment type="caution">
    <text evidence="1">The sequence shown here is derived from an EMBL/GenBank/DDBJ whole genome shotgun (WGS) entry which is preliminary data.</text>
</comment>
<name>A0A413PUX6_9FIRM</name>
<reference evidence="1 2" key="1">
    <citation type="submission" date="2018-08" db="EMBL/GenBank/DDBJ databases">
        <title>A genome reference for cultivated species of the human gut microbiota.</title>
        <authorList>
            <person name="Zou Y."/>
            <person name="Xue W."/>
            <person name="Luo G."/>
        </authorList>
    </citation>
    <scope>NUCLEOTIDE SEQUENCE [LARGE SCALE GENOMIC DNA]</scope>
    <source>
        <strain evidence="1 2">AM48-23BH</strain>
    </source>
</reference>
<gene>
    <name evidence="1" type="ORF">DW972_11620</name>
</gene>
<evidence type="ECO:0000313" key="1">
    <source>
        <dbReference type="EMBL" id="RGZ80316.1"/>
    </source>
</evidence>
<dbReference type="AlphaFoldDB" id="A0A413PUX6"/>
<sequence>HQCITDLFLLRKEVLKLAGGMNGNRKTH</sequence>
<evidence type="ECO:0000313" key="2">
    <source>
        <dbReference type="Proteomes" id="UP000286561"/>
    </source>
</evidence>
<feature type="non-terminal residue" evidence="1">
    <location>
        <position position="1"/>
    </location>
</feature>
<proteinExistence type="predicted"/>
<dbReference type="Proteomes" id="UP000286561">
    <property type="component" value="Unassembled WGS sequence"/>
</dbReference>
<organism evidence="1 2">
    <name type="scientific">Anaerobutyricum hallii</name>
    <dbReference type="NCBI Taxonomy" id="39488"/>
    <lineage>
        <taxon>Bacteria</taxon>
        <taxon>Bacillati</taxon>
        <taxon>Bacillota</taxon>
        <taxon>Clostridia</taxon>
        <taxon>Lachnospirales</taxon>
        <taxon>Lachnospiraceae</taxon>
        <taxon>Anaerobutyricum</taxon>
    </lineage>
</organism>